<dbReference type="InterPro" id="IPR007278">
    <property type="entry name" value="DUF397"/>
</dbReference>
<accession>A0A7K0D6P8</accession>
<dbReference type="EMBL" id="WEGK01000007">
    <property type="protein sequence ID" value="MQY20514.1"/>
    <property type="molecule type" value="Genomic_DNA"/>
</dbReference>
<feature type="domain" description="DUF397" evidence="1">
    <location>
        <begin position="23"/>
        <end position="74"/>
    </location>
</feature>
<dbReference type="Proteomes" id="UP000438448">
    <property type="component" value="Unassembled WGS sequence"/>
</dbReference>
<proteinExistence type="predicted"/>
<evidence type="ECO:0000313" key="2">
    <source>
        <dbReference type="EMBL" id="MQY20514.1"/>
    </source>
</evidence>
<dbReference type="Pfam" id="PF04149">
    <property type="entry name" value="DUF397"/>
    <property type="match status" value="1"/>
</dbReference>
<keyword evidence="3" id="KW-1185">Reference proteome</keyword>
<organism evidence="2 3">
    <name type="scientific">Nocardia macrotermitis</name>
    <dbReference type="NCBI Taxonomy" id="2585198"/>
    <lineage>
        <taxon>Bacteria</taxon>
        <taxon>Bacillati</taxon>
        <taxon>Actinomycetota</taxon>
        <taxon>Actinomycetes</taxon>
        <taxon>Mycobacteriales</taxon>
        <taxon>Nocardiaceae</taxon>
        <taxon>Nocardia</taxon>
    </lineage>
</organism>
<name>A0A7K0D6P8_9NOCA</name>
<gene>
    <name evidence="2" type="ORF">NRB20_36190</name>
</gene>
<protein>
    <recommendedName>
        <fullName evidence="1">DUF397 domain-containing protein</fullName>
    </recommendedName>
</protein>
<dbReference type="AlphaFoldDB" id="A0A7K0D6P8"/>
<evidence type="ECO:0000259" key="1">
    <source>
        <dbReference type="Pfam" id="PF04149"/>
    </source>
</evidence>
<comment type="caution">
    <text evidence="2">The sequence shown here is derived from an EMBL/GenBank/DDBJ whole genome shotgun (WGS) entry which is preliminary data.</text>
</comment>
<dbReference type="OrthoDB" id="4559577at2"/>
<evidence type="ECO:0000313" key="3">
    <source>
        <dbReference type="Proteomes" id="UP000438448"/>
    </source>
</evidence>
<reference evidence="2 3" key="1">
    <citation type="submission" date="2019-10" db="EMBL/GenBank/DDBJ databases">
        <title>Nocardia macrotermitis sp. nov. and Nocardia aurantia sp. nov., isolated from the gut of fungus growing-termite Macrotermes natalensis.</title>
        <authorList>
            <person name="Benndorf R."/>
            <person name="Schwitalla J."/>
            <person name="Martin K."/>
            <person name="De Beer W."/>
            <person name="Kaster A.-K."/>
            <person name="Vollmers J."/>
            <person name="Poulsen M."/>
            <person name="Beemelmanns C."/>
        </authorList>
    </citation>
    <scope>NUCLEOTIDE SEQUENCE [LARGE SCALE GENOMIC DNA]</scope>
    <source>
        <strain evidence="2 3">RB20</strain>
    </source>
</reference>
<sequence>MSTTWFKPPFSQDSTTCVEVSLDWTKSTFSGGEKTCVEIAHRADSVLMRDSKYTGPAVDQPIISVAAEEWSAVLELALDRSSGSVRDALTITVHPDGSAVVRDNRGIMLSYNTDEWDAFAKGVADNQFDRP</sequence>